<protein>
    <submittedName>
        <fullName evidence="1">Uncharacterized protein</fullName>
    </submittedName>
</protein>
<dbReference type="Proteomes" id="UP000243499">
    <property type="component" value="Chromosome 7"/>
</dbReference>
<accession>A0A2T8IC98</accession>
<gene>
    <name evidence="1" type="ORF">PAHAL_7G144200</name>
</gene>
<name>A0A2T8IC98_9POAL</name>
<organism evidence="1">
    <name type="scientific">Panicum hallii</name>
    <dbReference type="NCBI Taxonomy" id="206008"/>
    <lineage>
        <taxon>Eukaryota</taxon>
        <taxon>Viridiplantae</taxon>
        <taxon>Streptophyta</taxon>
        <taxon>Embryophyta</taxon>
        <taxon>Tracheophyta</taxon>
        <taxon>Spermatophyta</taxon>
        <taxon>Magnoliopsida</taxon>
        <taxon>Liliopsida</taxon>
        <taxon>Poales</taxon>
        <taxon>Poaceae</taxon>
        <taxon>PACMAD clade</taxon>
        <taxon>Panicoideae</taxon>
        <taxon>Panicodae</taxon>
        <taxon>Paniceae</taxon>
        <taxon>Panicinae</taxon>
        <taxon>Panicum</taxon>
        <taxon>Panicum sect. Panicum</taxon>
    </lineage>
</organism>
<reference evidence="1" key="1">
    <citation type="submission" date="2018-04" db="EMBL/GenBank/DDBJ databases">
        <title>WGS assembly of Panicum hallii.</title>
        <authorList>
            <person name="Lovell J."/>
            <person name="Jenkins J."/>
            <person name="Lowry D."/>
            <person name="Mamidi S."/>
            <person name="Sreedasyam A."/>
            <person name="Weng X."/>
            <person name="Barry K."/>
            <person name="Bonette J."/>
            <person name="Campitelli B."/>
            <person name="Daum C."/>
            <person name="Gordon S."/>
            <person name="Gould B."/>
            <person name="Lipzen A."/>
            <person name="Macqueen A."/>
            <person name="Palacio-Mejia J."/>
            <person name="Plott C."/>
            <person name="Shakirov E."/>
            <person name="Shu S."/>
            <person name="Yoshinaga Y."/>
            <person name="Zane M."/>
            <person name="Rokhsar D."/>
            <person name="Grimwood J."/>
            <person name="Schmutz J."/>
            <person name="Juenger T."/>
        </authorList>
    </citation>
    <scope>NUCLEOTIDE SEQUENCE [LARGE SCALE GENOMIC DNA]</scope>
    <source>
        <strain evidence="1">FIL2</strain>
    </source>
</reference>
<dbReference type="Gramene" id="PVH35294">
    <property type="protein sequence ID" value="PVH35294"/>
    <property type="gene ID" value="PAHAL_7G144200"/>
</dbReference>
<proteinExistence type="predicted"/>
<dbReference type="EMBL" id="CM008052">
    <property type="protein sequence ID" value="PVH35294.1"/>
    <property type="molecule type" value="Genomic_DNA"/>
</dbReference>
<sequence>MFLNVAENTCLVHLLQISSSLKHQYKYDKSHIAFICSDVVPLHNLFLLYHLSAGACNF</sequence>
<evidence type="ECO:0000313" key="1">
    <source>
        <dbReference type="EMBL" id="PVH35294.1"/>
    </source>
</evidence>
<dbReference type="AlphaFoldDB" id="A0A2T8IC98"/>